<evidence type="ECO:0000313" key="7">
    <source>
        <dbReference type="Proteomes" id="UP000242525"/>
    </source>
</evidence>
<dbReference type="Pfam" id="PF05637">
    <property type="entry name" value="Glyco_transf_34"/>
    <property type="match status" value="1"/>
</dbReference>
<keyword evidence="2 6" id="KW-0328">Glycosyltransferase</keyword>
<keyword evidence="3" id="KW-0808">Transferase</keyword>
<name>A0A0J9X7N6_GEOCN</name>
<organism evidence="6 7">
    <name type="scientific">Geotrichum candidum</name>
    <name type="common">Oospora lactis</name>
    <name type="synonym">Dipodascus geotrichum</name>
    <dbReference type="NCBI Taxonomy" id="1173061"/>
    <lineage>
        <taxon>Eukaryota</taxon>
        <taxon>Fungi</taxon>
        <taxon>Dikarya</taxon>
        <taxon>Ascomycota</taxon>
        <taxon>Saccharomycotina</taxon>
        <taxon>Dipodascomycetes</taxon>
        <taxon>Dipodascales</taxon>
        <taxon>Dipodascaceae</taxon>
        <taxon>Geotrichum</taxon>
    </lineage>
</organism>
<comment type="caution">
    <text evidence="6">The sequence shown here is derived from an EMBL/GenBank/DDBJ whole genome shotgun (WGS) entry which is preliminary data.</text>
</comment>
<reference evidence="6" key="1">
    <citation type="submission" date="2014-03" db="EMBL/GenBank/DDBJ databases">
        <authorList>
            <person name="Casaregola S."/>
        </authorList>
    </citation>
    <scope>NUCLEOTIDE SEQUENCE [LARGE SCALE GENOMIC DNA]</scope>
    <source>
        <strain evidence="6">CLIB 918</strain>
    </source>
</reference>
<dbReference type="AlphaFoldDB" id="A0A0J9X7N6"/>
<evidence type="ECO:0000256" key="4">
    <source>
        <dbReference type="SAM" id="Coils"/>
    </source>
</evidence>
<dbReference type="GO" id="GO:0016757">
    <property type="term" value="F:glycosyltransferase activity"/>
    <property type="evidence" value="ECO:0007669"/>
    <property type="project" value="UniProtKB-KW"/>
</dbReference>
<keyword evidence="4" id="KW-0175">Coiled coil</keyword>
<evidence type="ECO:0000256" key="3">
    <source>
        <dbReference type="ARBA" id="ARBA00022679"/>
    </source>
</evidence>
<evidence type="ECO:0000256" key="1">
    <source>
        <dbReference type="ARBA" id="ARBA00005664"/>
    </source>
</evidence>
<dbReference type="OrthoDB" id="205108at2759"/>
<dbReference type="InterPro" id="IPR029044">
    <property type="entry name" value="Nucleotide-diphossugar_trans"/>
</dbReference>
<dbReference type="Proteomes" id="UP000242525">
    <property type="component" value="Unassembled WGS sequence"/>
</dbReference>
<gene>
    <name evidence="6" type="ORF">BN980_GECA05s02232g</name>
</gene>
<evidence type="ECO:0000256" key="2">
    <source>
        <dbReference type="ARBA" id="ARBA00022676"/>
    </source>
</evidence>
<accession>A0A0J9X7N6</accession>
<comment type="similarity">
    <text evidence="1">Belongs to the glycosyltransferase 34 family.</text>
</comment>
<feature type="transmembrane region" description="Helical" evidence="5">
    <location>
        <begin position="33"/>
        <end position="56"/>
    </location>
</feature>
<dbReference type="InterPro" id="IPR008630">
    <property type="entry name" value="Glyco_trans_34"/>
</dbReference>
<keyword evidence="5" id="KW-0812">Transmembrane</keyword>
<dbReference type="GO" id="GO:0000139">
    <property type="term" value="C:Golgi membrane"/>
    <property type="evidence" value="ECO:0007669"/>
    <property type="project" value="TreeGrafter"/>
</dbReference>
<dbReference type="Gene3D" id="3.90.550.10">
    <property type="entry name" value="Spore Coat Polysaccharide Biosynthesis Protein SpsA, Chain A"/>
    <property type="match status" value="1"/>
</dbReference>
<dbReference type="GO" id="GO:0006487">
    <property type="term" value="P:protein N-linked glycosylation"/>
    <property type="evidence" value="ECO:0007669"/>
    <property type="project" value="TreeGrafter"/>
</dbReference>
<feature type="coiled-coil region" evidence="4">
    <location>
        <begin position="115"/>
        <end position="161"/>
    </location>
</feature>
<keyword evidence="7" id="KW-1185">Reference proteome</keyword>
<dbReference type="STRING" id="1173061.A0A0J9X7N6"/>
<protein>
    <submittedName>
        <fullName evidence="6">Similar to Saccharomyces cerevisiae YDR245W MNN10 Subunit of a Golgi mannosyltransferase complex also containing Anp1p, Mnn9p, Mnn11p, and Hoc1p</fullName>
    </submittedName>
</protein>
<keyword evidence="5" id="KW-1133">Transmembrane helix</keyword>
<keyword evidence="5" id="KW-0472">Membrane</keyword>
<sequence>MSQQEKDQLLQPLVDSSVADPELMELEPKPRRYAYFLFKVAIISSLASCLLLVLTISAHHVCSHHRSNSPSQGNNYDLHQLETIPVDFQKPPPAPLFKRYQDSGLDPLLKKRDIDEKMKKKLEHAEKAIKDIKKEEENKRREMLQKQLSAIEREIAVNDQKNYKYDLGLFKEGEVVEPSGKKVMVLTASDGNGANSLIKNVMDMAEENRREYCDYHNYVYKFINISQFDLQGAHPVWGKLNALQKAFDDHPDVEWIWWMDVDMIIMNPEIDLAKHALNPEVLKKRLSYGRPIKHPSYAQFSNIRTGYNPDVPLPPGAAKPIYDDIELEDYEYADVNKIDLIIDQDYWGLNAGSFFIRRSNFIELLLDYWSDPVFVDREFTFREQDTLGHLNVNHKAVRERIGIVPQRMLNSYIADDLWSGFEDGDLTIHFAGCWIPGDCDARWSRHWKTRKRVPEKYRNTHSNF</sequence>
<dbReference type="PANTHER" id="PTHR31306:SF4">
    <property type="entry name" value="ALPHA-1,2-GALACTOSYLTRANSFERASE"/>
    <property type="match status" value="1"/>
</dbReference>
<dbReference type="PANTHER" id="PTHR31306">
    <property type="entry name" value="ALPHA-1,6-MANNOSYLTRANSFERASE MNN11-RELATED"/>
    <property type="match status" value="1"/>
</dbReference>
<proteinExistence type="inferred from homology"/>
<evidence type="ECO:0000313" key="6">
    <source>
        <dbReference type="EMBL" id="CDO53470.1"/>
    </source>
</evidence>
<dbReference type="EMBL" id="CCBN010000005">
    <property type="protein sequence ID" value="CDO53470.1"/>
    <property type="molecule type" value="Genomic_DNA"/>
</dbReference>
<evidence type="ECO:0000256" key="5">
    <source>
        <dbReference type="SAM" id="Phobius"/>
    </source>
</evidence>